<dbReference type="EMBL" id="CADEPI010000094">
    <property type="protein sequence ID" value="CAB3374145.1"/>
    <property type="molecule type" value="Genomic_DNA"/>
</dbReference>
<proteinExistence type="predicted"/>
<accession>A0A8S1D1F4</accession>
<dbReference type="AlphaFoldDB" id="A0A8S1D1F4"/>
<reference evidence="1 2" key="1">
    <citation type="submission" date="2020-04" db="EMBL/GenBank/DDBJ databases">
        <authorList>
            <person name="Alioto T."/>
            <person name="Alioto T."/>
            <person name="Gomez Garrido J."/>
        </authorList>
    </citation>
    <scope>NUCLEOTIDE SEQUENCE [LARGE SCALE GENOMIC DNA]</scope>
</reference>
<name>A0A8S1D1F4_9INSE</name>
<protein>
    <submittedName>
        <fullName evidence="1">Uncharacterized protein</fullName>
    </submittedName>
</protein>
<comment type="caution">
    <text evidence="1">The sequence shown here is derived from an EMBL/GenBank/DDBJ whole genome shotgun (WGS) entry which is preliminary data.</text>
</comment>
<evidence type="ECO:0000313" key="2">
    <source>
        <dbReference type="Proteomes" id="UP000494165"/>
    </source>
</evidence>
<evidence type="ECO:0000313" key="1">
    <source>
        <dbReference type="EMBL" id="CAB3374145.1"/>
    </source>
</evidence>
<dbReference type="Proteomes" id="UP000494165">
    <property type="component" value="Unassembled WGS sequence"/>
</dbReference>
<keyword evidence="2" id="KW-1185">Reference proteome</keyword>
<gene>
    <name evidence="1" type="ORF">CLODIP_2_CD10512</name>
</gene>
<organism evidence="1 2">
    <name type="scientific">Cloeon dipterum</name>
    <dbReference type="NCBI Taxonomy" id="197152"/>
    <lineage>
        <taxon>Eukaryota</taxon>
        <taxon>Metazoa</taxon>
        <taxon>Ecdysozoa</taxon>
        <taxon>Arthropoda</taxon>
        <taxon>Hexapoda</taxon>
        <taxon>Insecta</taxon>
        <taxon>Pterygota</taxon>
        <taxon>Palaeoptera</taxon>
        <taxon>Ephemeroptera</taxon>
        <taxon>Pisciforma</taxon>
        <taxon>Baetidae</taxon>
        <taxon>Cloeon</taxon>
    </lineage>
</organism>
<sequence>MCVRRARVDVISDGWFVLIDYRFIVNSVRSCKVSEDTGNQPRGHLRTLRTSKFINELERTRFISTWQL</sequence>